<dbReference type="Proteomes" id="UP000887574">
    <property type="component" value="Unplaced"/>
</dbReference>
<name>A0A915EDJ8_9BILA</name>
<keyword evidence="2" id="KW-0472">Membrane</keyword>
<feature type="compositionally biased region" description="Basic and acidic residues" evidence="1">
    <location>
        <begin position="94"/>
        <end position="107"/>
    </location>
</feature>
<proteinExistence type="predicted"/>
<feature type="compositionally biased region" description="Low complexity" evidence="1">
    <location>
        <begin position="112"/>
        <end position="122"/>
    </location>
</feature>
<evidence type="ECO:0000313" key="3">
    <source>
        <dbReference type="Proteomes" id="UP000887574"/>
    </source>
</evidence>
<feature type="region of interest" description="Disordered" evidence="1">
    <location>
        <begin position="94"/>
        <end position="155"/>
    </location>
</feature>
<feature type="transmembrane region" description="Helical" evidence="2">
    <location>
        <begin position="6"/>
        <end position="27"/>
    </location>
</feature>
<keyword evidence="2" id="KW-1133">Transmembrane helix</keyword>
<reference evidence="4" key="1">
    <citation type="submission" date="2022-11" db="UniProtKB">
        <authorList>
            <consortium name="WormBaseParasite"/>
        </authorList>
    </citation>
    <scope>IDENTIFICATION</scope>
</reference>
<feature type="compositionally biased region" description="Polar residues" evidence="1">
    <location>
        <begin position="135"/>
        <end position="146"/>
    </location>
</feature>
<evidence type="ECO:0000313" key="4">
    <source>
        <dbReference type="WBParaSite" id="jg4989"/>
    </source>
</evidence>
<organism evidence="3 4">
    <name type="scientific">Ditylenchus dipsaci</name>
    <dbReference type="NCBI Taxonomy" id="166011"/>
    <lineage>
        <taxon>Eukaryota</taxon>
        <taxon>Metazoa</taxon>
        <taxon>Ecdysozoa</taxon>
        <taxon>Nematoda</taxon>
        <taxon>Chromadorea</taxon>
        <taxon>Rhabditida</taxon>
        <taxon>Tylenchina</taxon>
        <taxon>Tylenchomorpha</taxon>
        <taxon>Sphaerularioidea</taxon>
        <taxon>Anguinidae</taxon>
        <taxon>Anguininae</taxon>
        <taxon>Ditylenchus</taxon>
    </lineage>
</organism>
<dbReference type="WBParaSite" id="jg4989">
    <property type="protein sequence ID" value="jg4989"/>
    <property type="gene ID" value="jg4989"/>
</dbReference>
<protein>
    <submittedName>
        <fullName evidence="4">Uncharacterized protein</fullName>
    </submittedName>
</protein>
<dbReference type="AlphaFoldDB" id="A0A915EDJ8"/>
<keyword evidence="2" id="KW-0812">Transmembrane</keyword>
<evidence type="ECO:0000256" key="1">
    <source>
        <dbReference type="SAM" id="MobiDB-lite"/>
    </source>
</evidence>
<accession>A0A915EDJ8</accession>
<keyword evidence="3" id="KW-1185">Reference proteome</keyword>
<sequence length="155" mass="15964">MNQYYIFLILLTYAPLVLTQLNLGGLLPSILGGQQVQQQGLSTNSGYPQPTNAIPGAGGGIPGIYGNTEMGAGVPGASGFQDKLAQPQAMVYQEVDKPDLEARDRRSANRNGRWSSELSSLLGGQGGGAGIPNLSSLLGGQQTGSATGLPDLSSF</sequence>
<evidence type="ECO:0000256" key="2">
    <source>
        <dbReference type="SAM" id="Phobius"/>
    </source>
</evidence>